<sequence length="78" mass="9900">MTYRKRERGQEDDKETEEGHKKEMRRRPRQKHKETRRGRRPRQKQKERMRRQKKNTEKGHEVMRNRQQINFGQSLQQE</sequence>
<reference evidence="2 3" key="1">
    <citation type="journal article" date="2023" name="Genes (Basel)">
        <title>Chromosome-Level Genome Assembly and Circadian Gene Repertoire of the Patagonia Blennie Eleginops maclovinus-The Closest Ancestral Proxy of Antarctic Cryonotothenioids.</title>
        <authorList>
            <person name="Cheng C.C."/>
            <person name="Rivera-Colon A.G."/>
            <person name="Minhas B.F."/>
            <person name="Wilson L."/>
            <person name="Rayamajhi N."/>
            <person name="Vargas-Chacoff L."/>
            <person name="Catchen J.M."/>
        </authorList>
    </citation>
    <scope>NUCLEOTIDE SEQUENCE [LARGE SCALE GENOMIC DNA]</scope>
    <source>
        <strain evidence="2">JMC-PN-2008</strain>
    </source>
</reference>
<evidence type="ECO:0000313" key="2">
    <source>
        <dbReference type="EMBL" id="KAK5873337.1"/>
    </source>
</evidence>
<accession>A0AAN7Y6D6</accession>
<evidence type="ECO:0000256" key="1">
    <source>
        <dbReference type="SAM" id="MobiDB-lite"/>
    </source>
</evidence>
<keyword evidence="3" id="KW-1185">Reference proteome</keyword>
<evidence type="ECO:0000313" key="3">
    <source>
        <dbReference type="Proteomes" id="UP001346869"/>
    </source>
</evidence>
<gene>
    <name evidence="2" type="ORF">PBY51_018385</name>
</gene>
<name>A0AAN7Y6D6_ELEMC</name>
<comment type="caution">
    <text evidence="2">The sequence shown here is derived from an EMBL/GenBank/DDBJ whole genome shotgun (WGS) entry which is preliminary data.</text>
</comment>
<reference evidence="2 3" key="2">
    <citation type="journal article" date="2023" name="Mol. Biol. Evol.">
        <title>Genomics of Secondarily Temperate Adaptation in the Only Non-Antarctic Icefish.</title>
        <authorList>
            <person name="Rivera-Colon A.G."/>
            <person name="Rayamajhi N."/>
            <person name="Minhas B.F."/>
            <person name="Madrigal G."/>
            <person name="Bilyk K.T."/>
            <person name="Yoon V."/>
            <person name="Hune M."/>
            <person name="Gregory S."/>
            <person name="Cheng C.H.C."/>
            <person name="Catchen J.M."/>
        </authorList>
    </citation>
    <scope>NUCLEOTIDE SEQUENCE [LARGE SCALE GENOMIC DNA]</scope>
    <source>
        <strain evidence="2">JMC-PN-2008</strain>
    </source>
</reference>
<dbReference type="AlphaFoldDB" id="A0AAN7Y6D6"/>
<dbReference type="EMBL" id="JAUZQC010000003">
    <property type="protein sequence ID" value="KAK5873337.1"/>
    <property type="molecule type" value="Genomic_DNA"/>
</dbReference>
<feature type="region of interest" description="Disordered" evidence="1">
    <location>
        <begin position="1"/>
        <end position="78"/>
    </location>
</feature>
<protein>
    <submittedName>
        <fullName evidence="2">Uncharacterized protein</fullName>
    </submittedName>
</protein>
<feature type="compositionally biased region" description="Basic residues" evidence="1">
    <location>
        <begin position="22"/>
        <end position="53"/>
    </location>
</feature>
<feature type="compositionally biased region" description="Basic and acidic residues" evidence="1">
    <location>
        <begin position="54"/>
        <end position="64"/>
    </location>
</feature>
<proteinExistence type="predicted"/>
<feature type="compositionally biased region" description="Polar residues" evidence="1">
    <location>
        <begin position="65"/>
        <end position="78"/>
    </location>
</feature>
<organism evidence="2 3">
    <name type="scientific">Eleginops maclovinus</name>
    <name type="common">Patagonian blennie</name>
    <name type="synonym">Eleginus maclovinus</name>
    <dbReference type="NCBI Taxonomy" id="56733"/>
    <lineage>
        <taxon>Eukaryota</taxon>
        <taxon>Metazoa</taxon>
        <taxon>Chordata</taxon>
        <taxon>Craniata</taxon>
        <taxon>Vertebrata</taxon>
        <taxon>Euteleostomi</taxon>
        <taxon>Actinopterygii</taxon>
        <taxon>Neopterygii</taxon>
        <taxon>Teleostei</taxon>
        <taxon>Neoteleostei</taxon>
        <taxon>Acanthomorphata</taxon>
        <taxon>Eupercaria</taxon>
        <taxon>Perciformes</taxon>
        <taxon>Notothenioidei</taxon>
        <taxon>Eleginopidae</taxon>
        <taxon>Eleginops</taxon>
    </lineage>
</organism>
<dbReference type="Proteomes" id="UP001346869">
    <property type="component" value="Unassembled WGS sequence"/>
</dbReference>